<proteinExistence type="inferred from homology"/>
<dbReference type="CDD" id="cd09859">
    <property type="entry name" value="PIN_53EXO"/>
    <property type="match status" value="1"/>
</dbReference>
<dbReference type="GO" id="GO:0006302">
    <property type="term" value="P:double-strand break repair"/>
    <property type="evidence" value="ECO:0007669"/>
    <property type="project" value="TreeGrafter"/>
</dbReference>
<dbReference type="Proteomes" id="UP000228809">
    <property type="component" value="Unassembled WGS sequence"/>
</dbReference>
<keyword evidence="9" id="KW-0234">DNA repair</keyword>
<dbReference type="Gene3D" id="3.30.70.370">
    <property type="match status" value="1"/>
</dbReference>
<dbReference type="InterPro" id="IPR020046">
    <property type="entry name" value="5-3_exonucl_a-hlix_arch_N"/>
</dbReference>
<dbReference type="GO" id="GO:0003887">
    <property type="term" value="F:DNA-directed DNA polymerase activity"/>
    <property type="evidence" value="ECO:0007669"/>
    <property type="project" value="UniProtKB-KW"/>
</dbReference>
<dbReference type="FunFam" id="1.10.150.20:FF:000003">
    <property type="entry name" value="DNA polymerase I"/>
    <property type="match status" value="1"/>
</dbReference>
<dbReference type="FunFam" id="1.20.1060.10:FF:000001">
    <property type="entry name" value="DNA polymerase I"/>
    <property type="match status" value="1"/>
</dbReference>
<dbReference type="SUPFAM" id="SSF47807">
    <property type="entry name" value="5' to 3' exonuclease, C-terminal subdomain"/>
    <property type="match status" value="1"/>
</dbReference>
<dbReference type="InterPro" id="IPR020045">
    <property type="entry name" value="DNA_polI_H3TH"/>
</dbReference>
<comment type="caution">
    <text evidence="13">The sequence shown here is derived from an EMBL/GenBank/DDBJ whole genome shotgun (WGS) entry which is preliminary data.</text>
</comment>
<dbReference type="Pfam" id="PF02739">
    <property type="entry name" value="5_3_exonuc_N"/>
    <property type="match status" value="1"/>
</dbReference>
<dbReference type="InterPro" id="IPR036279">
    <property type="entry name" value="5-3_exonuclease_C_sf"/>
</dbReference>
<evidence type="ECO:0000256" key="10">
    <source>
        <dbReference type="ARBA" id="ARBA00049244"/>
    </source>
</evidence>
<comment type="catalytic activity">
    <reaction evidence="10">
        <text>DNA(n) + a 2'-deoxyribonucleoside 5'-triphosphate = DNA(n+1) + diphosphate</text>
        <dbReference type="Rhea" id="RHEA:22508"/>
        <dbReference type="Rhea" id="RHEA-COMP:17339"/>
        <dbReference type="Rhea" id="RHEA-COMP:17340"/>
        <dbReference type="ChEBI" id="CHEBI:33019"/>
        <dbReference type="ChEBI" id="CHEBI:61560"/>
        <dbReference type="ChEBI" id="CHEBI:173112"/>
        <dbReference type="EC" id="2.7.7.7"/>
    </reaction>
</comment>
<evidence type="ECO:0000256" key="7">
    <source>
        <dbReference type="ARBA" id="ARBA00022932"/>
    </source>
</evidence>
<gene>
    <name evidence="13" type="ORF">COU17_03560</name>
</gene>
<dbReference type="Gene3D" id="1.10.150.20">
    <property type="entry name" value="5' to 3' exonuclease, C-terminal subdomain"/>
    <property type="match status" value="2"/>
</dbReference>
<dbReference type="PRINTS" id="PR00868">
    <property type="entry name" value="DNAPOLI"/>
</dbReference>
<dbReference type="Gene3D" id="3.40.50.1010">
    <property type="entry name" value="5'-nuclease"/>
    <property type="match status" value="1"/>
</dbReference>
<evidence type="ECO:0000256" key="4">
    <source>
        <dbReference type="ARBA" id="ARBA00022695"/>
    </source>
</evidence>
<accession>A0A2M6WDI8</accession>
<evidence type="ECO:0000256" key="6">
    <source>
        <dbReference type="ARBA" id="ARBA00022763"/>
    </source>
</evidence>
<dbReference type="Pfam" id="PF01367">
    <property type="entry name" value="5_3_exonuc"/>
    <property type="match status" value="1"/>
</dbReference>
<dbReference type="GO" id="GO:0008409">
    <property type="term" value="F:5'-3' exonuclease activity"/>
    <property type="evidence" value="ECO:0007669"/>
    <property type="project" value="InterPro"/>
</dbReference>
<name>A0A2M6WDI8_9BACT</name>
<keyword evidence="4" id="KW-0548">Nucleotidyltransferase</keyword>
<dbReference type="SMART" id="SM00475">
    <property type="entry name" value="53EXOc"/>
    <property type="match status" value="1"/>
</dbReference>
<dbReference type="SUPFAM" id="SSF88723">
    <property type="entry name" value="PIN domain-like"/>
    <property type="match status" value="1"/>
</dbReference>
<keyword evidence="6" id="KW-0227">DNA damage</keyword>
<organism evidence="13 14">
    <name type="scientific">Candidatus Kaiserbacteria bacterium CG10_big_fil_rev_8_21_14_0_10_49_17</name>
    <dbReference type="NCBI Taxonomy" id="1974609"/>
    <lineage>
        <taxon>Bacteria</taxon>
        <taxon>Candidatus Kaiseribacteriota</taxon>
    </lineage>
</organism>
<sequence>MAANKKERVVLLDVHAILHRAYHALPDFSSEKGEATGALYGLSAMLIKIISDLKPDYIIACYDLPEPTHRHEAYEEYKAGRAKADDELVTQIIRSRDIFTAFAIPVYEKAGYEADDILGTIAERLKKSKNREIIIASGDMDTLQLVDKKQVLVYTLRKGLTDTILYDEERVKERFGFGPELLPDYKGLRGDPSDNIIGIKGIGEKTATTLITTFGTIEQMYKTLKRHPEKFTEAGLTERIIGLLRDGEEEAEFSKELATIHKDVPIDFTLPENTWRRSVDAGAILDLFADLSFRTLGERVKALLNIEQEAEEEEKEEVDEETFTETAVALWLLRSDMTNPTHEEILQYAKKKTFVEAREVIFKALRAANLEEVYERIEKPIIPIVKKMNTVGIKIDTVYLNALSKDYHKKLAKLETAIYEHAGEEFNINSPRQLGEILFEKLELKPKNQKKTSTGQKSTKESELEKLRGEHPIIAEIFAYRELQKLLSTYIDTIPKMVAEDGRLHAEFLQAGTTTGRMASQNPNLQNIPIKSELGRNIRHAFIAEKGYVLLALDYSQIELRVAAFLSGDEKLISIFSSGGDVHQAVAAEVFGVPPEQVDKEMRRRAKVINFGILYGMGVNALRVQLGVETTRSEAQHFLNEYFKNFAGLAHYLDEVKARAARLGYTQTHFGRRRYFEGITSSVPFIRAAAERMAINAPIQGTQADIIKIAMARIDEYIKKSGLEKNVRLLLQVHDELVFEVTNTKVDAVAPEIKKIMENVISPKETHGISFIAEASVGENWGAMERL</sequence>
<evidence type="ECO:0000259" key="12">
    <source>
        <dbReference type="SMART" id="SM00482"/>
    </source>
</evidence>
<dbReference type="EC" id="2.7.7.7" evidence="2"/>
<dbReference type="CDD" id="cd08637">
    <property type="entry name" value="DNA_pol_A_pol_I_C"/>
    <property type="match status" value="1"/>
</dbReference>
<protein>
    <recommendedName>
        <fullName evidence="2">DNA-directed DNA polymerase</fullName>
        <ecNumber evidence="2">2.7.7.7</ecNumber>
    </recommendedName>
</protein>
<dbReference type="Gene3D" id="1.20.1060.10">
    <property type="entry name" value="Taq DNA Polymerase, Chain T, domain 4"/>
    <property type="match status" value="1"/>
</dbReference>
<dbReference type="GO" id="GO:0006261">
    <property type="term" value="P:DNA-templated DNA replication"/>
    <property type="evidence" value="ECO:0007669"/>
    <property type="project" value="InterPro"/>
</dbReference>
<evidence type="ECO:0000259" key="11">
    <source>
        <dbReference type="SMART" id="SM00475"/>
    </source>
</evidence>
<keyword evidence="7" id="KW-0239">DNA-directed DNA polymerase</keyword>
<dbReference type="SUPFAM" id="SSF56672">
    <property type="entry name" value="DNA/RNA polymerases"/>
    <property type="match status" value="1"/>
</dbReference>
<dbReference type="GO" id="GO:0003677">
    <property type="term" value="F:DNA binding"/>
    <property type="evidence" value="ECO:0007669"/>
    <property type="project" value="UniProtKB-KW"/>
</dbReference>
<dbReference type="EMBL" id="PFBJ01000020">
    <property type="protein sequence ID" value="PIT90842.1"/>
    <property type="molecule type" value="Genomic_DNA"/>
</dbReference>
<keyword evidence="8" id="KW-0238">DNA-binding</keyword>
<dbReference type="InterPro" id="IPR019760">
    <property type="entry name" value="DNA-dir_DNA_pol_A_CS"/>
</dbReference>
<dbReference type="InterPro" id="IPR008918">
    <property type="entry name" value="HhH2"/>
</dbReference>
<evidence type="ECO:0000256" key="3">
    <source>
        <dbReference type="ARBA" id="ARBA00022679"/>
    </source>
</evidence>
<evidence type="ECO:0000256" key="2">
    <source>
        <dbReference type="ARBA" id="ARBA00012417"/>
    </source>
</evidence>
<feature type="domain" description="DNA-directed DNA polymerase family A palm" evidence="12">
    <location>
        <begin position="535"/>
        <end position="745"/>
    </location>
</feature>
<evidence type="ECO:0000313" key="14">
    <source>
        <dbReference type="Proteomes" id="UP000228809"/>
    </source>
</evidence>
<evidence type="ECO:0000256" key="5">
    <source>
        <dbReference type="ARBA" id="ARBA00022705"/>
    </source>
</evidence>
<evidence type="ECO:0000256" key="1">
    <source>
        <dbReference type="ARBA" id="ARBA00007705"/>
    </source>
</evidence>
<keyword evidence="5" id="KW-0235">DNA replication</keyword>
<evidence type="ECO:0000256" key="8">
    <source>
        <dbReference type="ARBA" id="ARBA00023125"/>
    </source>
</evidence>
<dbReference type="SMART" id="SM00482">
    <property type="entry name" value="POLAc"/>
    <property type="match status" value="1"/>
</dbReference>
<dbReference type="PANTHER" id="PTHR10133:SF27">
    <property type="entry name" value="DNA POLYMERASE NU"/>
    <property type="match status" value="1"/>
</dbReference>
<evidence type="ECO:0000313" key="13">
    <source>
        <dbReference type="EMBL" id="PIT90842.1"/>
    </source>
</evidence>
<dbReference type="InterPro" id="IPR001098">
    <property type="entry name" value="DNA-dir_DNA_pol_A_palm_dom"/>
</dbReference>
<dbReference type="PANTHER" id="PTHR10133">
    <property type="entry name" value="DNA POLYMERASE I"/>
    <property type="match status" value="1"/>
</dbReference>
<feature type="domain" description="5'-3' exonuclease" evidence="11">
    <location>
        <begin position="5"/>
        <end position="276"/>
    </location>
</feature>
<dbReference type="InterPro" id="IPR002421">
    <property type="entry name" value="5-3_exonuclease"/>
</dbReference>
<reference evidence="14" key="1">
    <citation type="submission" date="2017-09" db="EMBL/GenBank/DDBJ databases">
        <title>Depth-based differentiation of microbial function through sediment-hosted aquifers and enrichment of novel symbionts in the deep terrestrial subsurface.</title>
        <authorList>
            <person name="Probst A.J."/>
            <person name="Ladd B."/>
            <person name="Jarett J.K."/>
            <person name="Geller-Mcgrath D.E."/>
            <person name="Sieber C.M.K."/>
            <person name="Emerson J.B."/>
            <person name="Anantharaman K."/>
            <person name="Thomas B.C."/>
            <person name="Malmstrom R."/>
            <person name="Stieglmeier M."/>
            <person name="Klingl A."/>
            <person name="Woyke T."/>
            <person name="Ryan C.M."/>
            <person name="Banfield J.F."/>
        </authorList>
    </citation>
    <scope>NUCLEOTIDE SEQUENCE [LARGE SCALE GENOMIC DNA]</scope>
</reference>
<dbReference type="CDD" id="cd09898">
    <property type="entry name" value="H3TH_53EXO"/>
    <property type="match status" value="1"/>
</dbReference>
<dbReference type="InterPro" id="IPR029060">
    <property type="entry name" value="PIN-like_dom_sf"/>
</dbReference>
<dbReference type="AlphaFoldDB" id="A0A2M6WDI8"/>
<dbReference type="InterPro" id="IPR002298">
    <property type="entry name" value="DNA_polymerase_A"/>
</dbReference>
<dbReference type="InterPro" id="IPR043502">
    <property type="entry name" value="DNA/RNA_pol_sf"/>
</dbReference>
<comment type="similarity">
    <text evidence="1">Belongs to the DNA polymerase type-A family.</text>
</comment>
<dbReference type="FunFam" id="1.10.150.20:FF:000002">
    <property type="entry name" value="DNA polymerase I"/>
    <property type="match status" value="1"/>
</dbReference>
<dbReference type="Pfam" id="PF00476">
    <property type="entry name" value="DNA_pol_A"/>
    <property type="match status" value="1"/>
</dbReference>
<keyword evidence="3" id="KW-0808">Transferase</keyword>
<dbReference type="SMART" id="SM00279">
    <property type="entry name" value="HhH2"/>
    <property type="match status" value="1"/>
</dbReference>
<evidence type="ECO:0000256" key="9">
    <source>
        <dbReference type="ARBA" id="ARBA00023204"/>
    </source>
</evidence>
<dbReference type="PROSITE" id="PS00447">
    <property type="entry name" value="DNA_POLYMERASE_A"/>
    <property type="match status" value="1"/>
</dbReference>